<dbReference type="PANTHER" id="PTHR30193">
    <property type="entry name" value="ABC TRANSPORTER PERMEASE PROTEIN"/>
    <property type="match status" value="1"/>
</dbReference>
<evidence type="ECO:0000256" key="3">
    <source>
        <dbReference type="ARBA" id="ARBA00022475"/>
    </source>
</evidence>
<dbReference type="GO" id="GO:0055085">
    <property type="term" value="P:transmembrane transport"/>
    <property type="evidence" value="ECO:0007669"/>
    <property type="project" value="InterPro"/>
</dbReference>
<organism evidence="9 10">
    <name type="scientific">Trebonia kvetii</name>
    <dbReference type="NCBI Taxonomy" id="2480626"/>
    <lineage>
        <taxon>Bacteria</taxon>
        <taxon>Bacillati</taxon>
        <taxon>Actinomycetota</taxon>
        <taxon>Actinomycetes</taxon>
        <taxon>Streptosporangiales</taxon>
        <taxon>Treboniaceae</taxon>
        <taxon>Trebonia</taxon>
    </lineage>
</organism>
<keyword evidence="6 7" id="KW-0472">Membrane</keyword>
<feature type="transmembrane region" description="Helical" evidence="7">
    <location>
        <begin position="270"/>
        <end position="294"/>
    </location>
</feature>
<comment type="caution">
    <text evidence="9">The sequence shown here is derived from an EMBL/GenBank/DDBJ whole genome shotgun (WGS) entry which is preliminary data.</text>
</comment>
<dbReference type="SUPFAM" id="SSF161098">
    <property type="entry name" value="MetI-like"/>
    <property type="match status" value="1"/>
</dbReference>
<dbReference type="InterPro" id="IPR051393">
    <property type="entry name" value="ABC_transporter_permease"/>
</dbReference>
<dbReference type="Gene3D" id="1.10.3720.10">
    <property type="entry name" value="MetI-like"/>
    <property type="match status" value="1"/>
</dbReference>
<keyword evidence="10" id="KW-1185">Reference proteome</keyword>
<evidence type="ECO:0000256" key="5">
    <source>
        <dbReference type="ARBA" id="ARBA00022989"/>
    </source>
</evidence>
<keyword evidence="2 7" id="KW-0813">Transport</keyword>
<dbReference type="InterPro" id="IPR035906">
    <property type="entry name" value="MetI-like_sf"/>
</dbReference>
<evidence type="ECO:0000256" key="6">
    <source>
        <dbReference type="ARBA" id="ARBA00023136"/>
    </source>
</evidence>
<evidence type="ECO:0000256" key="1">
    <source>
        <dbReference type="ARBA" id="ARBA00004651"/>
    </source>
</evidence>
<proteinExistence type="inferred from homology"/>
<evidence type="ECO:0000256" key="7">
    <source>
        <dbReference type="RuleBase" id="RU363032"/>
    </source>
</evidence>
<keyword evidence="3" id="KW-1003">Cell membrane</keyword>
<comment type="similarity">
    <text evidence="7">Belongs to the binding-protein-dependent transport system permease family.</text>
</comment>
<dbReference type="CDD" id="cd06261">
    <property type="entry name" value="TM_PBP2"/>
    <property type="match status" value="1"/>
</dbReference>
<feature type="transmembrane region" description="Helical" evidence="7">
    <location>
        <begin position="83"/>
        <end position="104"/>
    </location>
</feature>
<protein>
    <submittedName>
        <fullName evidence="9">Sugar ABC transporter permease</fullName>
    </submittedName>
</protein>
<evidence type="ECO:0000259" key="8">
    <source>
        <dbReference type="PROSITE" id="PS50928"/>
    </source>
</evidence>
<sequence>MRRPGRAGLVRRALDSEQFNGWAFVTPGVALILLFGAVPIVWSAVTSFQKSTLLGSSTPFVGLSNYRQMVHDPIVAQAIQHTLIYTAIFVPGTMIVGLFLAVAMNRKIRFISFYRTAAYATMAISTISEAIVFIWLFDPSYGIVNYVFDKVGLPQQQFLNSPSEALYVIAVMTIWGWTGFAVVVYLAALQGVPQTLLEAAAIDGCGPWRTFRKVTLPLLSPASLFLAVWLTINALQLFDEVYLSTQGGPLNATTVLVYYLYEQAFQNFNFGYASAIAYFLFLITIVITVIQFWAGRRFTYYRS</sequence>
<feature type="transmembrane region" description="Helical" evidence="7">
    <location>
        <begin position="116"/>
        <end position="137"/>
    </location>
</feature>
<dbReference type="OrthoDB" id="9804439at2"/>
<feature type="transmembrane region" description="Helical" evidence="7">
    <location>
        <begin position="165"/>
        <end position="188"/>
    </location>
</feature>
<dbReference type="EMBL" id="RPFW01000006">
    <property type="protein sequence ID" value="TVZ02072.1"/>
    <property type="molecule type" value="Genomic_DNA"/>
</dbReference>
<keyword evidence="4 7" id="KW-0812">Transmembrane</keyword>
<feature type="domain" description="ABC transmembrane type-1" evidence="8">
    <location>
        <begin position="79"/>
        <end position="291"/>
    </location>
</feature>
<evidence type="ECO:0000256" key="4">
    <source>
        <dbReference type="ARBA" id="ARBA00022692"/>
    </source>
</evidence>
<dbReference type="GO" id="GO:0005886">
    <property type="term" value="C:plasma membrane"/>
    <property type="evidence" value="ECO:0007669"/>
    <property type="project" value="UniProtKB-SubCell"/>
</dbReference>
<name>A0A6P2BSN2_9ACTN</name>
<evidence type="ECO:0000313" key="10">
    <source>
        <dbReference type="Proteomes" id="UP000460272"/>
    </source>
</evidence>
<gene>
    <name evidence="9" type="ORF">EAS64_30600</name>
</gene>
<dbReference type="Proteomes" id="UP000460272">
    <property type="component" value="Unassembled WGS sequence"/>
</dbReference>
<feature type="transmembrane region" description="Helical" evidence="7">
    <location>
        <begin position="21"/>
        <end position="45"/>
    </location>
</feature>
<evidence type="ECO:0000256" key="2">
    <source>
        <dbReference type="ARBA" id="ARBA00022448"/>
    </source>
</evidence>
<dbReference type="AlphaFoldDB" id="A0A6P2BSN2"/>
<evidence type="ECO:0000313" key="9">
    <source>
        <dbReference type="EMBL" id="TVZ02072.1"/>
    </source>
</evidence>
<feature type="transmembrane region" description="Helical" evidence="7">
    <location>
        <begin position="218"/>
        <end position="238"/>
    </location>
</feature>
<dbReference type="PROSITE" id="PS50928">
    <property type="entry name" value="ABC_TM1"/>
    <property type="match status" value="1"/>
</dbReference>
<reference evidence="9 10" key="1">
    <citation type="submission" date="2018-11" db="EMBL/GenBank/DDBJ databases">
        <title>Trebonia kvetii gen.nov., sp.nov., a novel acidophilic actinobacterium, and proposal of the new actinobacterial family Treboniaceae fam. nov.</title>
        <authorList>
            <person name="Rapoport D."/>
            <person name="Sagova-Mareckova M."/>
            <person name="Sedlacek I."/>
            <person name="Provaznik J."/>
            <person name="Kralova S."/>
            <person name="Pavlinic D."/>
            <person name="Benes V."/>
            <person name="Kopecky J."/>
        </authorList>
    </citation>
    <scope>NUCLEOTIDE SEQUENCE [LARGE SCALE GENOMIC DNA]</scope>
    <source>
        <strain evidence="9 10">15Tr583</strain>
    </source>
</reference>
<accession>A0A6P2BSN2</accession>
<keyword evidence="5 7" id="KW-1133">Transmembrane helix</keyword>
<dbReference type="Pfam" id="PF00528">
    <property type="entry name" value="BPD_transp_1"/>
    <property type="match status" value="1"/>
</dbReference>
<dbReference type="InterPro" id="IPR000515">
    <property type="entry name" value="MetI-like"/>
</dbReference>
<dbReference type="PANTHER" id="PTHR30193:SF37">
    <property type="entry name" value="INNER MEMBRANE ABC TRANSPORTER PERMEASE PROTEIN YCJO"/>
    <property type="match status" value="1"/>
</dbReference>
<comment type="subcellular location">
    <subcellularLocation>
        <location evidence="1 7">Cell membrane</location>
        <topology evidence="1 7">Multi-pass membrane protein</topology>
    </subcellularLocation>
</comment>